<organism evidence="1 2">
    <name type="scientific">Dendroctonus ponderosae</name>
    <name type="common">Mountain pine beetle</name>
    <dbReference type="NCBI Taxonomy" id="77166"/>
    <lineage>
        <taxon>Eukaryota</taxon>
        <taxon>Metazoa</taxon>
        <taxon>Ecdysozoa</taxon>
        <taxon>Arthropoda</taxon>
        <taxon>Hexapoda</taxon>
        <taxon>Insecta</taxon>
        <taxon>Pterygota</taxon>
        <taxon>Neoptera</taxon>
        <taxon>Endopterygota</taxon>
        <taxon>Coleoptera</taxon>
        <taxon>Polyphaga</taxon>
        <taxon>Cucujiformia</taxon>
        <taxon>Curculionidae</taxon>
        <taxon>Scolytinae</taxon>
        <taxon>Dendroctonus</taxon>
    </lineage>
</organism>
<proteinExistence type="predicted"/>
<dbReference type="AlphaFoldDB" id="U4U8F9"/>
<accession>U4U8F9</accession>
<sequence length="92" mass="10171">MENSKDHKISAVLCQDASISAPNKLFPTVPRDYAHKRHQHHDRVRAVLKSGQNPALPRLTPYKCRAADGLPLPSHQVGSIRLFGWPLGGELA</sequence>
<gene>
    <name evidence="1" type="ORF">D910_07563</name>
</gene>
<evidence type="ECO:0000313" key="1">
    <source>
        <dbReference type="EMBL" id="ERL90209.1"/>
    </source>
</evidence>
<dbReference type="Proteomes" id="UP000030742">
    <property type="component" value="Unassembled WGS sequence"/>
</dbReference>
<reference evidence="1 2" key="1">
    <citation type="journal article" date="2013" name="Genome Biol.">
        <title>Draft genome of the mountain pine beetle, Dendroctonus ponderosae Hopkins, a major forest pest.</title>
        <authorList>
            <person name="Keeling C.I."/>
            <person name="Yuen M.M."/>
            <person name="Liao N.Y."/>
            <person name="Docking T.R."/>
            <person name="Chan S.K."/>
            <person name="Taylor G.A."/>
            <person name="Palmquist D.L."/>
            <person name="Jackman S.D."/>
            <person name="Nguyen A."/>
            <person name="Li M."/>
            <person name="Henderson H."/>
            <person name="Janes J.K."/>
            <person name="Zhao Y."/>
            <person name="Pandoh P."/>
            <person name="Moore R."/>
            <person name="Sperling F.A."/>
            <person name="Huber D.P."/>
            <person name="Birol I."/>
            <person name="Jones S.J."/>
            <person name="Bohlmann J."/>
        </authorList>
    </citation>
    <scope>NUCLEOTIDE SEQUENCE</scope>
</reference>
<name>U4U8F9_DENPD</name>
<evidence type="ECO:0000313" key="2">
    <source>
        <dbReference type="Proteomes" id="UP000030742"/>
    </source>
</evidence>
<dbReference type="EMBL" id="KB632224">
    <property type="protein sequence ID" value="ERL90209.1"/>
    <property type="molecule type" value="Genomic_DNA"/>
</dbReference>
<protein>
    <submittedName>
        <fullName evidence="1">Uncharacterized protein</fullName>
    </submittedName>
</protein>